<feature type="compositionally biased region" description="Low complexity" evidence="1">
    <location>
        <begin position="677"/>
        <end position="703"/>
    </location>
</feature>
<protein>
    <submittedName>
        <fullName evidence="2">Uncharacterized protein</fullName>
    </submittedName>
</protein>
<feature type="compositionally biased region" description="Acidic residues" evidence="1">
    <location>
        <begin position="771"/>
        <end position="780"/>
    </location>
</feature>
<evidence type="ECO:0000256" key="1">
    <source>
        <dbReference type="SAM" id="MobiDB-lite"/>
    </source>
</evidence>
<dbReference type="EMBL" id="OIVN01006334">
    <property type="protein sequence ID" value="SPD30803.1"/>
    <property type="molecule type" value="Genomic_DNA"/>
</dbReference>
<accession>A0A2N9J2X8</accession>
<reference evidence="2" key="1">
    <citation type="submission" date="2018-02" db="EMBL/GenBank/DDBJ databases">
        <authorList>
            <person name="Cohen D.B."/>
            <person name="Kent A.D."/>
        </authorList>
    </citation>
    <scope>NUCLEOTIDE SEQUENCE</scope>
</reference>
<feature type="region of interest" description="Disordered" evidence="1">
    <location>
        <begin position="1"/>
        <end position="59"/>
    </location>
</feature>
<sequence length="1232" mass="133604">MASSSSTIPVRPPLQPNAGEGLETPLAVPAASTEAMVDAPVAPPPVPGESTPAAPSSVFGEAEDLREGFAFPLIDPWYASSSLFPPRSVDFSFPMEDWDWTVSRLEPTGDLQAVPINFDFLCAASKDWSHWVDREILDANFWDSLVDAGIHWSILISRSCNMFRDTESLPHTHFGRYGQPLDAPHLGEHSFSNIKLSAEEEEIAAALRKQSSTRLSGWPSHFTQLKGTPVRRAAFVLYWFCKCTFGNFPCYLVNTTFIPLAIRISTGHCFPLVPLFLGHLYSQLDLLHDCEVEGDSCFILSAAFNTSALQTFFWEHSISYLFAAREKSAAWGRFSDLPREFLDRFPDFRDNLPLVYRWVGLKTRDCDLMDALDHEENVLFRPYGDDHPDFTCASIFRKFYQPSPLIRDLKRQFGLDQGVPVGPQETTTCVADLTTFLKSRAFARWGGETTRVLIPGGHKLGFNTPSMGVYWQRFTQSMVEFVIAGRSDKTPMSVHRKPLASNPYLTPPSQSAISYANSQKLGFAEWDGVRGDWIAYTIHLPEGWRDFVNVVEDRLIMSSKRGKGSKREAPVDQAVEKTFKKPVPSIPSVPSSMKAPSKKTTAGKKGKSPLLVPSAARASTTVPVEEPIESVVVPPKKKTKAGKESRAGKEGKSIPSMPSAAKESTTAPMEEPAESTVAPSKLKSVSASPSKKPSKKSAASRPLKGQKKTRISSSSPDKEEPSAVSAHSPSKKKKFVAPLFPLGAAGRTRSKSGPKVTHGSGRSGGGVVVVEDSDVVDDDVIASPLRGGAPQTAVVDQDEDLRKSTAGSSEVGDESMGEDHSSSSDSFFDSTPGSMPEEQIMSAGSTADDDDTSGADNSSTGLADPMKGDLVIVPHAGHVHDDDSTVDADVDPISFSVPQTVLTSAGFDASMAYIMEGISLFGTTPNFRAILAGGFVISASRIAGETLPVVGGAFVPGETYVQSLVESEPVVDLGVSTADHNAPIEDAGASAANTLAGSDHLENIDLIVVFVVSFPWMVVSVPMDLVVVLRRVSAPMDLVVVLWKSFCSHGLGMDDTIRVSEDASEMGITGEITAVSQLPRPTVEAGPSVGVGSLSNEVADFLREFDRKVPNPHPEQFFWRFNGPLVSFGNFWVPNDCSPYFLRLSAGRSDFTIGFKLSTGLGGPMLSLLGSVLAAMDESRLEDVTKTQILAWRSVVQDLMEVGFDLGFLIERLRQMAQYFFGKRIADEIEAL</sequence>
<evidence type="ECO:0000313" key="2">
    <source>
        <dbReference type="EMBL" id="SPD30803.1"/>
    </source>
</evidence>
<feature type="compositionally biased region" description="Basic and acidic residues" evidence="1">
    <location>
        <begin position="565"/>
        <end position="579"/>
    </location>
</feature>
<gene>
    <name evidence="2" type="ORF">FSB_LOCUS58685</name>
</gene>
<feature type="region of interest" description="Disordered" evidence="1">
    <location>
        <begin position="560"/>
        <end position="866"/>
    </location>
</feature>
<feature type="compositionally biased region" description="Basic and acidic residues" evidence="1">
    <location>
        <begin position="641"/>
        <end position="652"/>
    </location>
</feature>
<feature type="compositionally biased region" description="Low complexity" evidence="1">
    <location>
        <begin position="622"/>
        <end position="634"/>
    </location>
</feature>
<name>A0A2N9J2X8_FAGSY</name>
<dbReference type="AlphaFoldDB" id="A0A2N9J2X8"/>
<proteinExistence type="predicted"/>
<organism evidence="2">
    <name type="scientific">Fagus sylvatica</name>
    <name type="common">Beechnut</name>
    <dbReference type="NCBI Taxonomy" id="28930"/>
    <lineage>
        <taxon>Eukaryota</taxon>
        <taxon>Viridiplantae</taxon>
        <taxon>Streptophyta</taxon>
        <taxon>Embryophyta</taxon>
        <taxon>Tracheophyta</taxon>
        <taxon>Spermatophyta</taxon>
        <taxon>Magnoliopsida</taxon>
        <taxon>eudicotyledons</taxon>
        <taxon>Gunneridae</taxon>
        <taxon>Pentapetalae</taxon>
        <taxon>rosids</taxon>
        <taxon>fabids</taxon>
        <taxon>Fagales</taxon>
        <taxon>Fagaceae</taxon>
        <taxon>Fagus</taxon>
    </lineage>
</organism>
<feature type="compositionally biased region" description="Low complexity" evidence="1">
    <location>
        <begin position="582"/>
        <end position="600"/>
    </location>
</feature>